<evidence type="ECO:0000313" key="1">
    <source>
        <dbReference type="EMBL" id="CAD8106014.1"/>
    </source>
</evidence>
<dbReference type="AlphaFoldDB" id="A0A8S1PSN8"/>
<dbReference type="EMBL" id="CAJJDM010000132">
    <property type="protein sequence ID" value="CAD8106014.1"/>
    <property type="molecule type" value="Genomic_DNA"/>
</dbReference>
<comment type="caution">
    <text evidence="1">The sequence shown here is derived from an EMBL/GenBank/DDBJ whole genome shotgun (WGS) entry which is preliminary data.</text>
</comment>
<organism evidence="1 2">
    <name type="scientific">Paramecium primaurelia</name>
    <dbReference type="NCBI Taxonomy" id="5886"/>
    <lineage>
        <taxon>Eukaryota</taxon>
        <taxon>Sar</taxon>
        <taxon>Alveolata</taxon>
        <taxon>Ciliophora</taxon>
        <taxon>Intramacronucleata</taxon>
        <taxon>Oligohymenophorea</taxon>
        <taxon>Peniculida</taxon>
        <taxon>Parameciidae</taxon>
        <taxon>Paramecium</taxon>
    </lineage>
</organism>
<keyword evidence="2" id="KW-1185">Reference proteome</keyword>
<protein>
    <submittedName>
        <fullName evidence="1">Uncharacterized protein</fullName>
    </submittedName>
</protein>
<name>A0A8S1PSN8_PARPR</name>
<proteinExistence type="predicted"/>
<gene>
    <name evidence="1" type="ORF">PPRIM_AZ9-3.1.T1290043</name>
</gene>
<sequence length="148" mass="18045">MIPLPNQDSRIRIAMIIEESFIKPKIKYEQLKFVYYQFEYPQKLQFFIVYQKIRLYYPISLIMIQYNVSKNQMKLFLRNTNTRCLRLKIIDQEFKNSTQQQYIKEKIIIPKAKIKIYKLLKNSDACINYTKQFQCPILNNLINILELF</sequence>
<evidence type="ECO:0000313" key="2">
    <source>
        <dbReference type="Proteomes" id="UP000688137"/>
    </source>
</evidence>
<reference evidence="1" key="1">
    <citation type="submission" date="2021-01" db="EMBL/GenBank/DDBJ databases">
        <authorList>
            <consortium name="Genoscope - CEA"/>
            <person name="William W."/>
        </authorList>
    </citation>
    <scope>NUCLEOTIDE SEQUENCE</scope>
</reference>
<accession>A0A8S1PSN8</accession>
<dbReference type="Proteomes" id="UP000688137">
    <property type="component" value="Unassembled WGS sequence"/>
</dbReference>